<evidence type="ECO:0000313" key="2">
    <source>
        <dbReference type="Proteomes" id="UP000003586"/>
    </source>
</evidence>
<sequence>MQQHKKQWRKLTGERVNTYIEEELHGVILREREMGSQLKVCIGTDSQVKGADTEFATAIVFIRKGRGGFMYLTNETTREKMSIRQRMITEVARSIEVAYSLSDVFTSHQVDMEVHVDINTDPMYKSHDALKEAIGYITGMGFVFKAKPEAFASSCCANKVVQ</sequence>
<name>W0EZK4_9BACT</name>
<accession>W0EZK4</accession>
<dbReference type="KEGG" id="nso:NIASO_07320"/>
<dbReference type="PANTHER" id="PTHR39961:SF1">
    <property type="entry name" value="DUF458 DOMAIN-CONTAINING PROTEIN"/>
    <property type="match status" value="1"/>
</dbReference>
<organism evidence="1 2">
    <name type="scientific">Niabella soli DSM 19437</name>
    <dbReference type="NCBI Taxonomy" id="929713"/>
    <lineage>
        <taxon>Bacteria</taxon>
        <taxon>Pseudomonadati</taxon>
        <taxon>Bacteroidota</taxon>
        <taxon>Chitinophagia</taxon>
        <taxon>Chitinophagales</taxon>
        <taxon>Chitinophagaceae</taxon>
        <taxon>Niabella</taxon>
    </lineage>
</organism>
<dbReference type="EMBL" id="CP007035">
    <property type="protein sequence ID" value="AHF15018.1"/>
    <property type="molecule type" value="Genomic_DNA"/>
</dbReference>
<dbReference type="STRING" id="929713.NIASO_07320"/>
<evidence type="ECO:0000313" key="1">
    <source>
        <dbReference type="EMBL" id="AHF15018.1"/>
    </source>
</evidence>
<proteinExistence type="predicted"/>
<dbReference type="PANTHER" id="PTHR39961">
    <property type="entry name" value="HYPOTHETICAL CYTOSOLIC PROTEIN"/>
    <property type="match status" value="1"/>
</dbReference>
<dbReference type="HOGENOM" id="CLU_128607_0_0_10"/>
<dbReference type="RefSeq" id="WP_008584964.1">
    <property type="nucleotide sequence ID" value="NZ_CP007035.1"/>
</dbReference>
<dbReference type="InterPro" id="IPR007405">
    <property type="entry name" value="Phage_KVP40_Orf299"/>
</dbReference>
<reference evidence="1 2" key="1">
    <citation type="submission" date="2013-12" db="EMBL/GenBank/DDBJ databases">
        <authorList>
            <consortium name="DOE Joint Genome Institute"/>
            <person name="Eisen J."/>
            <person name="Huntemann M."/>
            <person name="Han J."/>
            <person name="Chen A."/>
            <person name="Kyrpides N."/>
            <person name="Mavromatis K."/>
            <person name="Markowitz V."/>
            <person name="Palaniappan K."/>
            <person name="Ivanova N."/>
            <person name="Schaumberg A."/>
            <person name="Pati A."/>
            <person name="Liolios K."/>
            <person name="Nordberg H.P."/>
            <person name="Cantor M.N."/>
            <person name="Hua S.X."/>
            <person name="Woyke T."/>
        </authorList>
    </citation>
    <scope>NUCLEOTIDE SEQUENCE [LARGE SCALE GENOMIC DNA]</scope>
    <source>
        <strain evidence="2">DSM 19437</strain>
    </source>
</reference>
<dbReference type="OrthoDB" id="13663at2"/>
<dbReference type="Pfam" id="PF04308">
    <property type="entry name" value="RNaseH_like"/>
    <property type="match status" value="1"/>
</dbReference>
<evidence type="ECO:0008006" key="3">
    <source>
        <dbReference type="Google" id="ProtNLM"/>
    </source>
</evidence>
<dbReference type="eggNOG" id="COG1978">
    <property type="taxonomic scope" value="Bacteria"/>
</dbReference>
<dbReference type="AlphaFoldDB" id="W0EZK4"/>
<protein>
    <recommendedName>
        <fullName evidence="3">DUF458 domain-containing protein</fullName>
    </recommendedName>
</protein>
<dbReference type="Proteomes" id="UP000003586">
    <property type="component" value="Chromosome"/>
</dbReference>
<keyword evidence="2" id="KW-1185">Reference proteome</keyword>
<gene>
    <name evidence="1" type="ORF">NIASO_07320</name>
</gene>